<evidence type="ECO:0000313" key="2">
    <source>
        <dbReference type="Proteomes" id="UP000230423"/>
    </source>
</evidence>
<evidence type="ECO:0000313" key="1">
    <source>
        <dbReference type="EMBL" id="PIO73940.1"/>
    </source>
</evidence>
<dbReference type="Proteomes" id="UP000230423">
    <property type="component" value="Unassembled WGS sequence"/>
</dbReference>
<proteinExistence type="predicted"/>
<sequence>MAAVCSMGTSQKKKVRMLANAMCENLQFAQVFSNAGEIPLLTDLFG</sequence>
<dbReference type="EMBL" id="KZ345360">
    <property type="protein sequence ID" value="PIO73940.1"/>
    <property type="molecule type" value="Genomic_DNA"/>
</dbReference>
<organism evidence="1 2">
    <name type="scientific">Teladorsagia circumcincta</name>
    <name type="common">Brown stomach worm</name>
    <name type="synonym">Ostertagia circumcincta</name>
    <dbReference type="NCBI Taxonomy" id="45464"/>
    <lineage>
        <taxon>Eukaryota</taxon>
        <taxon>Metazoa</taxon>
        <taxon>Ecdysozoa</taxon>
        <taxon>Nematoda</taxon>
        <taxon>Chromadorea</taxon>
        <taxon>Rhabditida</taxon>
        <taxon>Rhabditina</taxon>
        <taxon>Rhabditomorpha</taxon>
        <taxon>Strongyloidea</taxon>
        <taxon>Trichostrongylidae</taxon>
        <taxon>Teladorsagia</taxon>
    </lineage>
</organism>
<accession>A0A2G9UWR2</accession>
<gene>
    <name evidence="1" type="ORF">TELCIR_04075</name>
</gene>
<keyword evidence="2" id="KW-1185">Reference proteome</keyword>
<dbReference type="OrthoDB" id="5838084at2759"/>
<protein>
    <submittedName>
        <fullName evidence="1">Uncharacterized protein</fullName>
    </submittedName>
</protein>
<name>A0A2G9UWR2_TELCI</name>
<reference evidence="1 2" key="1">
    <citation type="submission" date="2015-09" db="EMBL/GenBank/DDBJ databases">
        <title>Draft genome of the parasitic nematode Teladorsagia circumcincta isolate WARC Sus (inbred).</title>
        <authorList>
            <person name="Mitreva M."/>
        </authorList>
    </citation>
    <scope>NUCLEOTIDE SEQUENCE [LARGE SCALE GENOMIC DNA]</scope>
    <source>
        <strain evidence="1 2">S</strain>
    </source>
</reference>
<dbReference type="AlphaFoldDB" id="A0A2G9UWR2"/>